<name>A0A1R3I888_COCAP</name>
<feature type="domain" description="Plant bHLH transcription factor ACT-like" evidence="9">
    <location>
        <begin position="528"/>
        <end position="604"/>
    </location>
</feature>
<evidence type="ECO:0000256" key="1">
    <source>
        <dbReference type="ARBA" id="ARBA00004123"/>
    </source>
</evidence>
<evidence type="ECO:0000313" key="10">
    <source>
        <dbReference type="EMBL" id="OMO78780.1"/>
    </source>
</evidence>
<dbReference type="OrthoDB" id="690068at2759"/>
<protein>
    <submittedName>
        <fullName evidence="10">Uncharacterized protein</fullName>
    </submittedName>
</protein>
<evidence type="ECO:0000256" key="6">
    <source>
        <dbReference type="ARBA" id="ARBA00023242"/>
    </source>
</evidence>
<dbReference type="Gene3D" id="4.10.280.10">
    <property type="entry name" value="Helix-loop-helix DNA-binding domain"/>
    <property type="match status" value="1"/>
</dbReference>
<comment type="caution">
    <text evidence="10">The sequence shown here is derived from an EMBL/GenBank/DDBJ whole genome shotgun (WGS) entry which is preliminary data.</text>
</comment>
<dbReference type="GO" id="GO:0080090">
    <property type="term" value="P:regulation of primary metabolic process"/>
    <property type="evidence" value="ECO:0007669"/>
    <property type="project" value="UniProtKB-ARBA"/>
</dbReference>
<dbReference type="Proteomes" id="UP000188268">
    <property type="component" value="Unassembled WGS sequence"/>
</dbReference>
<dbReference type="GO" id="GO:0005634">
    <property type="term" value="C:nucleus"/>
    <property type="evidence" value="ECO:0007669"/>
    <property type="project" value="UniProtKB-SubCell"/>
</dbReference>
<evidence type="ECO:0000256" key="5">
    <source>
        <dbReference type="ARBA" id="ARBA00023163"/>
    </source>
</evidence>
<accession>A0A1R3I888</accession>
<evidence type="ECO:0000313" key="11">
    <source>
        <dbReference type="Proteomes" id="UP000188268"/>
    </source>
</evidence>
<dbReference type="PANTHER" id="PTHR46266:SF1">
    <property type="entry name" value="TRANSCRIPTION FACTOR MYC1"/>
    <property type="match status" value="1"/>
</dbReference>
<keyword evidence="7" id="KW-0175">Coiled coil</keyword>
<keyword evidence="3" id="KW-0238">DNA-binding</keyword>
<dbReference type="AlphaFoldDB" id="A0A1R3I888"/>
<evidence type="ECO:0000256" key="3">
    <source>
        <dbReference type="ARBA" id="ARBA00023125"/>
    </source>
</evidence>
<dbReference type="InterPro" id="IPR054502">
    <property type="entry name" value="bHLH-TF_ACT-like_plant"/>
</dbReference>
<feature type="domain" description="Transcription factor MYC/MYB N-terminal" evidence="8">
    <location>
        <begin position="15"/>
        <end position="190"/>
    </location>
</feature>
<dbReference type="STRING" id="210143.A0A1R3I888"/>
<evidence type="ECO:0000256" key="2">
    <source>
        <dbReference type="ARBA" id="ARBA00023015"/>
    </source>
</evidence>
<keyword evidence="4" id="KW-0010">Activator</keyword>
<sequence>MANVVINQDGVPENLRKQLAVAVRSIQWSYAIFWSLSTTKQGELQWGDGYYNGDIKTRKTFQAMEFKADKIGLQRSEQLRELYKSLLAAETDQSKRLSAALSPEDLSDAEWYYLVCMSFVFDPGQGLPGRALANGETIWLCDAQNADSKIFSRSLLAKTVVCFPYLGGVIELGVTELVPEDLNLIQHIKASLLDFSKPVCSEKSSSAHHDADGDTDPLHVKVEHEIVDLLDLENLFSPTTEEIKFDQEKFNEILNNNNINEGFNIDSPVHECSNGCEPNPQTEDSFMLEVEGVNGVASQVQSWHFIDDNFRNGVDQNSISSSDRISEAFAKEKEAAHLDLGLGNDEGLHYRRTLSTILGTTSNWLIETHGFHTCGYKSSFISWKKGGIANFNRPRLQQQNMVKRILFAVPLMHKNRTCLLPEYRREEEKFLILRSIVPSISEIDKDSILNETIKYLKELEARVEELESCMDFVDFEAKPRRNCLDMVEQTSGNYENKKYSWINKRKACDIDESHEELNRVGLISDVKVKVTMEEEEEVVIEIRCPCRDYLLLDIMDAVNNLQMDTHTVRSSTLQGLIVITLRSKFRGPAIPPAGMIKQALEKVATK</sequence>
<keyword evidence="2" id="KW-0805">Transcription regulation</keyword>
<dbReference type="GO" id="GO:0046983">
    <property type="term" value="F:protein dimerization activity"/>
    <property type="evidence" value="ECO:0007669"/>
    <property type="project" value="InterPro"/>
</dbReference>
<feature type="coiled-coil region" evidence="7">
    <location>
        <begin position="449"/>
        <end position="476"/>
    </location>
</feature>
<keyword evidence="6" id="KW-0539">Nucleus</keyword>
<evidence type="ECO:0000259" key="8">
    <source>
        <dbReference type="Pfam" id="PF14215"/>
    </source>
</evidence>
<dbReference type="Gramene" id="OMO78780">
    <property type="protein sequence ID" value="OMO78780"/>
    <property type="gene ID" value="CCACVL1_14129"/>
</dbReference>
<dbReference type="InterPro" id="IPR025610">
    <property type="entry name" value="MYC/MYB_N"/>
</dbReference>
<keyword evidence="5" id="KW-0804">Transcription</keyword>
<dbReference type="SUPFAM" id="SSF47459">
    <property type="entry name" value="HLH, helix-loop-helix DNA-binding domain"/>
    <property type="match status" value="1"/>
</dbReference>
<evidence type="ECO:0000256" key="7">
    <source>
        <dbReference type="SAM" id="Coils"/>
    </source>
</evidence>
<dbReference type="PANTHER" id="PTHR46266">
    <property type="entry name" value="TRANSCRIPTION FACTOR TT8"/>
    <property type="match status" value="1"/>
</dbReference>
<evidence type="ECO:0000256" key="4">
    <source>
        <dbReference type="ARBA" id="ARBA00023159"/>
    </source>
</evidence>
<proteinExistence type="predicted"/>
<dbReference type="InterPro" id="IPR036638">
    <property type="entry name" value="HLH_DNA-bd_sf"/>
</dbReference>
<reference evidence="10 11" key="1">
    <citation type="submission" date="2013-09" db="EMBL/GenBank/DDBJ databases">
        <title>Corchorus capsularis genome sequencing.</title>
        <authorList>
            <person name="Alam M."/>
            <person name="Haque M.S."/>
            <person name="Islam M.S."/>
            <person name="Emdad E.M."/>
            <person name="Islam M.M."/>
            <person name="Ahmed B."/>
            <person name="Halim A."/>
            <person name="Hossen Q.M.M."/>
            <person name="Hossain M.Z."/>
            <person name="Ahmed R."/>
            <person name="Khan M.M."/>
            <person name="Islam R."/>
            <person name="Rashid M.M."/>
            <person name="Khan S.A."/>
            <person name="Rahman M.S."/>
            <person name="Alam M."/>
        </authorList>
    </citation>
    <scope>NUCLEOTIDE SEQUENCE [LARGE SCALE GENOMIC DNA]</scope>
    <source>
        <strain evidence="11">cv. CVL-1</strain>
        <tissue evidence="10">Whole seedling</tissue>
    </source>
</reference>
<keyword evidence="11" id="KW-1185">Reference proteome</keyword>
<dbReference type="EMBL" id="AWWV01010520">
    <property type="protein sequence ID" value="OMO78780.1"/>
    <property type="molecule type" value="Genomic_DNA"/>
</dbReference>
<organism evidence="10 11">
    <name type="scientific">Corchorus capsularis</name>
    <name type="common">Jute</name>
    <dbReference type="NCBI Taxonomy" id="210143"/>
    <lineage>
        <taxon>Eukaryota</taxon>
        <taxon>Viridiplantae</taxon>
        <taxon>Streptophyta</taxon>
        <taxon>Embryophyta</taxon>
        <taxon>Tracheophyta</taxon>
        <taxon>Spermatophyta</taxon>
        <taxon>Magnoliopsida</taxon>
        <taxon>eudicotyledons</taxon>
        <taxon>Gunneridae</taxon>
        <taxon>Pentapetalae</taxon>
        <taxon>rosids</taxon>
        <taxon>malvids</taxon>
        <taxon>Malvales</taxon>
        <taxon>Malvaceae</taxon>
        <taxon>Grewioideae</taxon>
        <taxon>Apeibeae</taxon>
        <taxon>Corchorus</taxon>
    </lineage>
</organism>
<comment type="subcellular location">
    <subcellularLocation>
        <location evidence="1">Nucleus</location>
    </subcellularLocation>
</comment>
<dbReference type="Pfam" id="PF22754">
    <property type="entry name" value="bHLH-TF_ACT-like_plant"/>
    <property type="match status" value="1"/>
</dbReference>
<evidence type="ECO:0000259" key="9">
    <source>
        <dbReference type="Pfam" id="PF22754"/>
    </source>
</evidence>
<dbReference type="OMA" id="CISEAFV"/>
<dbReference type="Pfam" id="PF14215">
    <property type="entry name" value="bHLH-MYC_N"/>
    <property type="match status" value="1"/>
</dbReference>
<gene>
    <name evidence="10" type="ORF">CCACVL1_14129</name>
</gene>